<dbReference type="InterPro" id="IPR052022">
    <property type="entry name" value="26kDa_periplasmic_antigen"/>
</dbReference>
<accession>A0A6I4UQ92</accession>
<reference evidence="1 2" key="1">
    <citation type="submission" date="2019-12" db="EMBL/GenBank/DDBJ databases">
        <title>Genomic-based taxomic classification of the family Erythrobacteraceae.</title>
        <authorList>
            <person name="Xu L."/>
        </authorList>
    </citation>
    <scope>NUCLEOTIDE SEQUENCE [LARGE SCALE GENOMIC DNA]</scope>
    <source>
        <strain evidence="1 2">MCCC 1K02066</strain>
    </source>
</reference>
<dbReference type="GO" id="GO:0006974">
    <property type="term" value="P:DNA damage response"/>
    <property type="evidence" value="ECO:0007669"/>
    <property type="project" value="TreeGrafter"/>
</dbReference>
<protein>
    <submittedName>
        <fullName evidence="1">DUF541 domain-containing protein</fullName>
    </submittedName>
</protein>
<proteinExistence type="predicted"/>
<dbReference type="Pfam" id="PF04402">
    <property type="entry name" value="SIMPL"/>
    <property type="match status" value="1"/>
</dbReference>
<gene>
    <name evidence="1" type="ORF">GRI75_04150</name>
</gene>
<evidence type="ECO:0000313" key="2">
    <source>
        <dbReference type="Proteomes" id="UP000469159"/>
    </source>
</evidence>
<dbReference type="PROSITE" id="PS51257">
    <property type="entry name" value="PROKAR_LIPOPROTEIN"/>
    <property type="match status" value="1"/>
</dbReference>
<dbReference type="InterPro" id="IPR007497">
    <property type="entry name" value="SIMPL/DUF541"/>
</dbReference>
<keyword evidence="2" id="KW-1185">Reference proteome</keyword>
<dbReference type="Gene3D" id="3.30.110.170">
    <property type="entry name" value="Protein of unknown function (DUF541), domain 1"/>
    <property type="match status" value="1"/>
</dbReference>
<dbReference type="AlphaFoldDB" id="A0A6I4UQ92"/>
<dbReference type="OrthoDB" id="7468374at2"/>
<dbReference type="Gene3D" id="3.30.70.2970">
    <property type="entry name" value="Protein of unknown function (DUF541), domain 2"/>
    <property type="match status" value="1"/>
</dbReference>
<dbReference type="PANTHER" id="PTHR34387">
    <property type="entry name" value="SLR1258 PROTEIN"/>
    <property type="match status" value="1"/>
</dbReference>
<comment type="caution">
    <text evidence="1">The sequence shown here is derived from an EMBL/GenBank/DDBJ whole genome shotgun (WGS) entry which is preliminary data.</text>
</comment>
<evidence type="ECO:0000313" key="1">
    <source>
        <dbReference type="EMBL" id="MXP40838.1"/>
    </source>
</evidence>
<dbReference type="PANTHER" id="PTHR34387:SF1">
    <property type="entry name" value="PERIPLASMIC IMMUNOGENIC PROTEIN"/>
    <property type="match status" value="1"/>
</dbReference>
<name>A0A6I4UQ92_9SPHN</name>
<dbReference type="Proteomes" id="UP000469159">
    <property type="component" value="Unassembled WGS sequence"/>
</dbReference>
<sequence length="255" mass="26205">MSMRYFVALAGMASLSACGEQAYDPRGVGHDETLLSVSATGEAETRPDVAKFEAGVNNWAPSARAASEANAADIREIVTALRSAGVAERDIQTRAVGVQRIDYGDRKGQYQASNIVSVTVRDVDRAGQAVTAVTEAGANIVSGPDLRMSDPEKAANSAYGAAYRAARARAEAYADAAGLKISRVLSIRDAGGAQGNRYLPGAVPVAPPPPPIATQARGGGWPAPEEAAGTGGSMIMTGQTTSAVAVQVDFALTPE</sequence>
<dbReference type="EMBL" id="WTYK01000002">
    <property type="protein sequence ID" value="MXP40838.1"/>
    <property type="molecule type" value="Genomic_DNA"/>
</dbReference>
<organism evidence="1 2">
    <name type="scientific">Croceibacterium soli</name>
    <dbReference type="NCBI Taxonomy" id="1739690"/>
    <lineage>
        <taxon>Bacteria</taxon>
        <taxon>Pseudomonadati</taxon>
        <taxon>Pseudomonadota</taxon>
        <taxon>Alphaproteobacteria</taxon>
        <taxon>Sphingomonadales</taxon>
        <taxon>Erythrobacteraceae</taxon>
        <taxon>Croceibacterium</taxon>
    </lineage>
</organism>